<evidence type="ECO:0000313" key="1">
    <source>
        <dbReference type="EMBL" id="KZP33050.1"/>
    </source>
</evidence>
<organism evidence="1">
    <name type="scientific">Athelia psychrophila</name>
    <dbReference type="NCBI Taxonomy" id="1759441"/>
    <lineage>
        <taxon>Eukaryota</taxon>
        <taxon>Fungi</taxon>
        <taxon>Dikarya</taxon>
        <taxon>Basidiomycota</taxon>
        <taxon>Agaricomycotina</taxon>
        <taxon>Agaricomycetes</taxon>
        <taxon>Agaricomycetidae</taxon>
        <taxon>Atheliales</taxon>
        <taxon>Atheliaceae</taxon>
        <taxon>Athelia</taxon>
    </lineage>
</organism>
<dbReference type="STRING" id="436010.A0A166VTP7"/>
<protein>
    <recommendedName>
        <fullName evidence="2">AMP-binding enzyme C-terminal domain-containing protein</fullName>
    </recommendedName>
</protein>
<name>A0A166VTP7_9AGAM</name>
<reference evidence="1" key="1">
    <citation type="journal article" date="2016" name="Mol. Biol. Evol.">
        <title>Comparative Genomics of Early-Diverging Mushroom-Forming Fungi Provides Insights into the Origins of Lignocellulose Decay Capabilities.</title>
        <authorList>
            <person name="Nagy L.G."/>
            <person name="Riley R."/>
            <person name="Tritt A."/>
            <person name="Adam C."/>
            <person name="Daum C."/>
            <person name="Floudas D."/>
            <person name="Sun H."/>
            <person name="Yadav J.S."/>
            <person name="Pangilinan J."/>
            <person name="Larsson K.H."/>
            <person name="Matsuura K."/>
            <person name="Barry K."/>
            <person name="Labutti K."/>
            <person name="Kuo R."/>
            <person name="Ohm R.A."/>
            <person name="Bhattacharya S.S."/>
            <person name="Shirouzu T."/>
            <person name="Yoshinaga Y."/>
            <person name="Martin F.M."/>
            <person name="Grigoriev I.V."/>
            <person name="Hibbett D.S."/>
        </authorList>
    </citation>
    <scope>NUCLEOTIDE SEQUENCE [LARGE SCALE GENOMIC DNA]</scope>
    <source>
        <strain evidence="1">CBS 109695</strain>
    </source>
</reference>
<accession>A0A166VTP7</accession>
<dbReference type="OrthoDB" id="3066860at2759"/>
<proteinExistence type="predicted"/>
<gene>
    <name evidence="1" type="ORF">FIBSPDRAFT_371594</name>
</gene>
<dbReference type="Pfam" id="PF23562">
    <property type="entry name" value="AMP-binding_C_3"/>
    <property type="match status" value="1"/>
</dbReference>
<sequence>MVPAPLENVITSSPLVTGIVVFGRGRHQVGLLLEPAPGVAVGDLPEFRNRIWPLVEEANKIAPKFGRAIKETSIITAADRPTQRTGKGAVAKKATVKAYAAEIAAL</sequence>
<dbReference type="AlphaFoldDB" id="A0A166VTP7"/>
<evidence type="ECO:0008006" key="2">
    <source>
        <dbReference type="Google" id="ProtNLM"/>
    </source>
</evidence>
<dbReference type="EMBL" id="KV417483">
    <property type="protein sequence ID" value="KZP33050.1"/>
    <property type="molecule type" value="Genomic_DNA"/>
</dbReference>